<sequence length="183" mass="20150">MGSQFGVCMVNYTNVILIIFVLLIGHVAASEFNQAYQLGAGDSVNITVYQESDLAFSGQISQQGKVDFPLLGSIQLSGFTQQQAKSHIEALLKDGYLVSPSVSIRVSSYRPFFIYGEVRNPGSYTYQPDITLEQVIALSGGLKDRASRTQWQIQRGQQKATFLAQADTIILPGDVIKIEKSFF</sequence>
<organism evidence="5 6">
    <name type="scientific">Pseudoalteromonas ulvae</name>
    <dbReference type="NCBI Taxonomy" id="107327"/>
    <lineage>
        <taxon>Bacteria</taxon>
        <taxon>Pseudomonadati</taxon>
        <taxon>Pseudomonadota</taxon>
        <taxon>Gammaproteobacteria</taxon>
        <taxon>Alteromonadales</taxon>
        <taxon>Pseudoalteromonadaceae</taxon>
        <taxon>Pseudoalteromonas</taxon>
    </lineage>
</organism>
<dbReference type="OrthoDB" id="9808948at2"/>
<dbReference type="PANTHER" id="PTHR33619">
    <property type="entry name" value="POLYSACCHARIDE EXPORT PROTEIN GFCE-RELATED"/>
    <property type="match status" value="1"/>
</dbReference>
<dbReference type="InterPro" id="IPR049712">
    <property type="entry name" value="Poly_export"/>
</dbReference>
<dbReference type="EMBL" id="MWPV01000002">
    <property type="protein sequence ID" value="OUL58140.1"/>
    <property type="molecule type" value="Genomic_DNA"/>
</dbReference>
<proteinExistence type="predicted"/>
<dbReference type="GO" id="GO:0015159">
    <property type="term" value="F:polysaccharide transmembrane transporter activity"/>
    <property type="evidence" value="ECO:0007669"/>
    <property type="project" value="InterPro"/>
</dbReference>
<dbReference type="Pfam" id="PF10531">
    <property type="entry name" value="SLBB"/>
    <property type="match status" value="1"/>
</dbReference>
<dbReference type="InterPro" id="IPR003715">
    <property type="entry name" value="Poly_export_N"/>
</dbReference>
<evidence type="ECO:0000259" key="4">
    <source>
        <dbReference type="Pfam" id="PF10531"/>
    </source>
</evidence>
<dbReference type="Proteomes" id="UP000194841">
    <property type="component" value="Unassembled WGS sequence"/>
</dbReference>
<evidence type="ECO:0000256" key="1">
    <source>
        <dbReference type="ARBA" id="ARBA00022729"/>
    </source>
</evidence>
<keyword evidence="2" id="KW-0812">Transmembrane</keyword>
<protein>
    <submittedName>
        <fullName evidence="5">Uncharacterized protein</fullName>
    </submittedName>
</protein>
<gene>
    <name evidence="5" type="ORF">B1199_07235</name>
</gene>
<dbReference type="InterPro" id="IPR019554">
    <property type="entry name" value="Soluble_ligand-bd"/>
</dbReference>
<name>A0A244CR87_PSEDV</name>
<keyword evidence="1" id="KW-0732">Signal</keyword>
<keyword evidence="2" id="KW-1133">Transmembrane helix</keyword>
<dbReference type="Pfam" id="PF02563">
    <property type="entry name" value="Poly_export"/>
    <property type="match status" value="1"/>
</dbReference>
<dbReference type="AlphaFoldDB" id="A0A244CR87"/>
<evidence type="ECO:0000313" key="5">
    <source>
        <dbReference type="EMBL" id="OUL58140.1"/>
    </source>
</evidence>
<dbReference type="PANTHER" id="PTHR33619:SF3">
    <property type="entry name" value="POLYSACCHARIDE EXPORT PROTEIN GFCE-RELATED"/>
    <property type="match status" value="1"/>
</dbReference>
<dbReference type="Gene3D" id="3.30.1950.10">
    <property type="entry name" value="wza like domain"/>
    <property type="match status" value="1"/>
</dbReference>
<keyword evidence="2" id="KW-0472">Membrane</keyword>
<feature type="domain" description="Polysaccharide export protein N-terminal" evidence="3">
    <location>
        <begin position="33"/>
        <end position="106"/>
    </location>
</feature>
<feature type="domain" description="Soluble ligand binding" evidence="4">
    <location>
        <begin position="112"/>
        <end position="156"/>
    </location>
</feature>
<evidence type="ECO:0000259" key="3">
    <source>
        <dbReference type="Pfam" id="PF02563"/>
    </source>
</evidence>
<keyword evidence="6" id="KW-1185">Reference proteome</keyword>
<accession>A0A244CR87</accession>
<evidence type="ECO:0000313" key="6">
    <source>
        <dbReference type="Proteomes" id="UP000194841"/>
    </source>
</evidence>
<feature type="transmembrane region" description="Helical" evidence="2">
    <location>
        <begin position="12"/>
        <end position="29"/>
    </location>
</feature>
<reference evidence="5 6" key="1">
    <citation type="submission" date="2017-02" db="EMBL/GenBank/DDBJ databases">
        <title>Pseudoalteromonas ulvae TC14 Genome.</title>
        <authorList>
            <person name="Molmeret M."/>
        </authorList>
    </citation>
    <scope>NUCLEOTIDE SEQUENCE [LARGE SCALE GENOMIC DNA]</scope>
    <source>
        <strain evidence="5">TC14</strain>
    </source>
</reference>
<comment type="caution">
    <text evidence="5">The sequence shown here is derived from an EMBL/GenBank/DDBJ whole genome shotgun (WGS) entry which is preliminary data.</text>
</comment>
<evidence type="ECO:0000256" key="2">
    <source>
        <dbReference type="SAM" id="Phobius"/>
    </source>
</evidence>